<dbReference type="EMBL" id="GGEC01078959">
    <property type="protein sequence ID" value="MBX59443.1"/>
    <property type="molecule type" value="Transcribed_RNA"/>
</dbReference>
<proteinExistence type="predicted"/>
<sequence>MKEGNSKQITTMAENARSNRSGVLKHLFPTQLPPSTPETQHKAHQSSSLKAKSNLSYTINACRQV</sequence>
<reference evidence="2" key="1">
    <citation type="submission" date="2018-02" db="EMBL/GenBank/DDBJ databases">
        <title>Rhizophora mucronata_Transcriptome.</title>
        <authorList>
            <person name="Meera S.P."/>
            <person name="Sreeshan A."/>
            <person name="Augustine A."/>
        </authorList>
    </citation>
    <scope>NUCLEOTIDE SEQUENCE</scope>
    <source>
        <tissue evidence="2">Leaf</tissue>
    </source>
</reference>
<protein>
    <submittedName>
        <fullName evidence="2">Uncharacterized protein</fullName>
    </submittedName>
</protein>
<evidence type="ECO:0000313" key="2">
    <source>
        <dbReference type="EMBL" id="MBX59443.1"/>
    </source>
</evidence>
<organism evidence="2">
    <name type="scientific">Rhizophora mucronata</name>
    <name type="common">Asiatic mangrove</name>
    <dbReference type="NCBI Taxonomy" id="61149"/>
    <lineage>
        <taxon>Eukaryota</taxon>
        <taxon>Viridiplantae</taxon>
        <taxon>Streptophyta</taxon>
        <taxon>Embryophyta</taxon>
        <taxon>Tracheophyta</taxon>
        <taxon>Spermatophyta</taxon>
        <taxon>Magnoliopsida</taxon>
        <taxon>eudicotyledons</taxon>
        <taxon>Gunneridae</taxon>
        <taxon>Pentapetalae</taxon>
        <taxon>rosids</taxon>
        <taxon>fabids</taxon>
        <taxon>Malpighiales</taxon>
        <taxon>Rhizophoraceae</taxon>
        <taxon>Rhizophora</taxon>
    </lineage>
</organism>
<accession>A0A2P2PXQ1</accession>
<evidence type="ECO:0000256" key="1">
    <source>
        <dbReference type="SAM" id="MobiDB-lite"/>
    </source>
</evidence>
<dbReference type="AlphaFoldDB" id="A0A2P2PXQ1"/>
<feature type="region of interest" description="Disordered" evidence="1">
    <location>
        <begin position="1"/>
        <end position="20"/>
    </location>
</feature>
<name>A0A2P2PXQ1_RHIMU</name>
<feature type="region of interest" description="Disordered" evidence="1">
    <location>
        <begin position="27"/>
        <end position="53"/>
    </location>
</feature>